<dbReference type="EMBL" id="NIVS01000013">
    <property type="protein sequence ID" value="OWQ55072.1"/>
    <property type="molecule type" value="Genomic_DNA"/>
</dbReference>
<dbReference type="AlphaFoldDB" id="A0A246HNZ8"/>
<name>A0A246HNZ8_STEMA</name>
<evidence type="ECO:0000313" key="1">
    <source>
        <dbReference type="EMBL" id="OWQ55072.1"/>
    </source>
</evidence>
<gene>
    <name evidence="1" type="ORF">CEE60_05835</name>
</gene>
<accession>A0A246HNZ8</accession>
<sequence>MASITVSARAIPVVEARPNTSSIVIKVGEATVSLAPDEVAQLCQDLSRACLQLRRTASARRGMVPAGRIEISRGNTDLVEVQA</sequence>
<evidence type="ECO:0000313" key="2">
    <source>
        <dbReference type="Proteomes" id="UP000198157"/>
    </source>
</evidence>
<reference evidence="1 2" key="1">
    <citation type="submission" date="2017-06" db="EMBL/GenBank/DDBJ databases">
        <authorList>
            <person name="Kim H.J."/>
            <person name="Triplett B.A."/>
        </authorList>
    </citation>
    <scope>NUCLEOTIDE SEQUENCE [LARGE SCALE GENOMIC DNA]</scope>
    <source>
        <strain evidence="1 2">13146</strain>
    </source>
</reference>
<dbReference type="OrthoDB" id="9930524at2"/>
<protein>
    <submittedName>
        <fullName evidence="1">Uncharacterized protein</fullName>
    </submittedName>
</protein>
<organism evidence="1 2">
    <name type="scientific">Stenotrophomonas maltophilia</name>
    <name type="common">Pseudomonas maltophilia</name>
    <name type="synonym">Xanthomonas maltophilia</name>
    <dbReference type="NCBI Taxonomy" id="40324"/>
    <lineage>
        <taxon>Bacteria</taxon>
        <taxon>Pseudomonadati</taxon>
        <taxon>Pseudomonadota</taxon>
        <taxon>Gammaproteobacteria</taxon>
        <taxon>Lysobacterales</taxon>
        <taxon>Lysobacteraceae</taxon>
        <taxon>Stenotrophomonas</taxon>
        <taxon>Stenotrophomonas maltophilia group</taxon>
    </lineage>
</organism>
<proteinExistence type="predicted"/>
<dbReference type="Proteomes" id="UP000198157">
    <property type="component" value="Unassembled WGS sequence"/>
</dbReference>
<comment type="caution">
    <text evidence="1">The sequence shown here is derived from an EMBL/GenBank/DDBJ whole genome shotgun (WGS) entry which is preliminary data.</text>
</comment>